<dbReference type="Gene3D" id="2.40.160.20">
    <property type="match status" value="1"/>
</dbReference>
<evidence type="ECO:0000313" key="5">
    <source>
        <dbReference type="EMBL" id="RTY35933.1"/>
    </source>
</evidence>
<dbReference type="Pfam" id="PF13505">
    <property type="entry name" value="OMP_b-brl"/>
    <property type="match status" value="1"/>
</dbReference>
<feature type="domain" description="Outer membrane protein beta-barrel" evidence="3">
    <location>
        <begin position="7"/>
        <end position="190"/>
    </location>
</feature>
<reference evidence="4 7" key="2">
    <citation type="submission" date="2019-11" db="EMBL/GenBank/DDBJ databases">
        <title>Green- and brown-colored morphotypes of Chlorobia in the stratified aquatic ecosystems of Kandalaksha Gulf (White Sea): A model for study of the accessory genome evolution.</title>
        <authorList>
            <person name="Grouzdev D.S."/>
        </authorList>
    </citation>
    <scope>NUCLEOTIDE SEQUENCE [LARGE SCALE GENOMIC DNA]</scope>
    <source>
        <strain evidence="4 7">ZM</strain>
    </source>
</reference>
<comment type="caution">
    <text evidence="5">The sequence shown here is derived from an EMBL/GenBank/DDBJ whole genome shotgun (WGS) entry which is preliminary data.</text>
</comment>
<protein>
    <submittedName>
        <fullName evidence="4">Outer membrane beta-barrel protein</fullName>
    </submittedName>
    <submittedName>
        <fullName evidence="5">Porin family protein</fullName>
    </submittedName>
</protein>
<reference evidence="5 6" key="1">
    <citation type="submission" date="2018-12" db="EMBL/GenBank/DDBJ databases">
        <authorList>
            <person name="Lunina O.N."/>
            <person name="Grouzdev D.S."/>
            <person name="Gorlenko V.M."/>
            <person name="Savvichev A.S."/>
        </authorList>
    </citation>
    <scope>NUCLEOTIDE SEQUENCE [LARGE SCALE GENOMIC DNA]</scope>
    <source>
        <strain evidence="5 6">BrKhr-17</strain>
    </source>
</reference>
<feature type="chain" id="PRO_5018591247" evidence="2">
    <location>
        <begin position="21"/>
        <end position="209"/>
    </location>
</feature>
<dbReference type="InterPro" id="IPR027385">
    <property type="entry name" value="Beta-barrel_OMP"/>
</dbReference>
<organism evidence="5 6">
    <name type="scientific">Chlorobium phaeovibrioides</name>
    <dbReference type="NCBI Taxonomy" id="1094"/>
    <lineage>
        <taxon>Bacteria</taxon>
        <taxon>Pseudomonadati</taxon>
        <taxon>Chlorobiota</taxon>
        <taxon>Chlorobiia</taxon>
        <taxon>Chlorobiales</taxon>
        <taxon>Chlorobiaceae</taxon>
        <taxon>Chlorobium/Pelodictyon group</taxon>
        <taxon>Chlorobium</taxon>
    </lineage>
</organism>
<dbReference type="Proteomes" id="UP000279908">
    <property type="component" value="Unassembled WGS sequence"/>
</dbReference>
<accession>A0A3S0L4S2</accession>
<dbReference type="EMBL" id="RXYK01000018">
    <property type="protein sequence ID" value="RTY35933.1"/>
    <property type="molecule type" value="Genomic_DNA"/>
</dbReference>
<gene>
    <name evidence="5" type="ORF">EKD02_09010</name>
    <name evidence="4" type="ORF">GJ685_09200</name>
</gene>
<evidence type="ECO:0000313" key="6">
    <source>
        <dbReference type="Proteomes" id="UP000279908"/>
    </source>
</evidence>
<proteinExistence type="predicted"/>
<keyword evidence="7" id="KW-1185">Reference proteome</keyword>
<dbReference type="Proteomes" id="UP000489351">
    <property type="component" value="Unassembled WGS sequence"/>
</dbReference>
<evidence type="ECO:0000256" key="2">
    <source>
        <dbReference type="SAM" id="SignalP"/>
    </source>
</evidence>
<dbReference type="InterPro" id="IPR011250">
    <property type="entry name" value="OMP/PagP_B-barrel"/>
</dbReference>
<name>A0A3S0L4S2_CHLPH</name>
<evidence type="ECO:0000256" key="1">
    <source>
        <dbReference type="ARBA" id="ARBA00022729"/>
    </source>
</evidence>
<evidence type="ECO:0000259" key="3">
    <source>
        <dbReference type="Pfam" id="PF13505"/>
    </source>
</evidence>
<dbReference type="RefSeq" id="WP_126343083.1">
    <property type="nucleotide sequence ID" value="NZ_RXYJ01000014.1"/>
</dbReference>
<dbReference type="SUPFAM" id="SSF56925">
    <property type="entry name" value="OMPA-like"/>
    <property type="match status" value="1"/>
</dbReference>
<keyword evidence="1 2" id="KW-0732">Signal</keyword>
<feature type="signal peptide" evidence="2">
    <location>
        <begin position="1"/>
        <end position="20"/>
    </location>
</feature>
<evidence type="ECO:0000313" key="7">
    <source>
        <dbReference type="Proteomes" id="UP000489351"/>
    </source>
</evidence>
<dbReference type="AlphaFoldDB" id="A0A3S0L4S2"/>
<evidence type="ECO:0000313" key="4">
    <source>
        <dbReference type="EMBL" id="MWV55226.1"/>
    </source>
</evidence>
<sequence length="209" mass="22651">MKKAILAVLFTAMCSTQALAEQPYVSASMGYGTMNDSGSFSYNGTSYRDVVSFDSGTPWEIAFGIRNDDNRVEVALGYQNNKIDTVSGLSSLYGYSFSEIEVKTRSIMLNGYHDFALENSEISPYLMAGIGSMNLKESVSGTEYGDINKFAWQLGAGIGYKATENITLDISYRYFATADITFESAGAGFSDATYSIGGSRVLAGVRYGF</sequence>
<dbReference type="EMBL" id="WUBZ01000070">
    <property type="protein sequence ID" value="MWV55226.1"/>
    <property type="molecule type" value="Genomic_DNA"/>
</dbReference>